<dbReference type="Gene3D" id="2.60.120.10">
    <property type="entry name" value="Jelly Rolls"/>
    <property type="match status" value="1"/>
</dbReference>
<evidence type="ECO:0000313" key="8">
    <source>
        <dbReference type="EMBL" id="CDM65231.1"/>
    </source>
</evidence>
<feature type="site" description="Participates in a stacking interaction with the thymidine ring of dTDP-4-oxo-6-deoxyglucose" evidence="6">
    <location>
        <position position="138"/>
    </location>
</feature>
<dbReference type="RefSeq" id="WP_041975252.1">
    <property type="nucleotide sequence ID" value="NZ_CBXV010000004.1"/>
</dbReference>
<evidence type="ECO:0000256" key="4">
    <source>
        <dbReference type="ARBA" id="ARBA00019595"/>
    </source>
</evidence>
<evidence type="ECO:0000256" key="5">
    <source>
        <dbReference type="PIRSR" id="PIRSR600888-1"/>
    </source>
</evidence>
<dbReference type="InterPro" id="IPR000888">
    <property type="entry name" value="RmlC-like"/>
</dbReference>
<dbReference type="GO" id="GO:0005829">
    <property type="term" value="C:cytosol"/>
    <property type="evidence" value="ECO:0007669"/>
    <property type="project" value="TreeGrafter"/>
</dbReference>
<evidence type="ECO:0000256" key="7">
    <source>
        <dbReference type="RuleBase" id="RU364069"/>
    </source>
</evidence>
<comment type="pathway">
    <text evidence="7">Carbohydrate biosynthesis; dTDP-L-rhamnose biosynthesis.</text>
</comment>
<feature type="active site" description="Proton acceptor" evidence="5">
    <location>
        <position position="62"/>
    </location>
</feature>
<comment type="subunit">
    <text evidence="7">Homodimer.</text>
</comment>
<dbReference type="AlphaFoldDB" id="A0A0B6WVW3"/>
<accession>A0A0B6WVW3</accession>
<dbReference type="EMBL" id="CBXV010000004">
    <property type="protein sequence ID" value="CDM65231.1"/>
    <property type="molecule type" value="Genomic_DNA"/>
</dbReference>
<dbReference type="EC" id="5.1.3.13" evidence="3 7"/>
<reference evidence="8 9" key="1">
    <citation type="submission" date="2013-12" db="EMBL/GenBank/DDBJ databases">
        <authorList>
            <person name="Stott M."/>
        </authorList>
    </citation>
    <scope>NUCLEOTIDE SEQUENCE [LARGE SCALE GENOMIC DNA]</scope>
    <source>
        <strain evidence="8 9">K22</strain>
    </source>
</reference>
<organism evidence="8 9">
    <name type="scientific">Pyrinomonas methylaliphatogenes</name>
    <dbReference type="NCBI Taxonomy" id="454194"/>
    <lineage>
        <taxon>Bacteria</taxon>
        <taxon>Pseudomonadati</taxon>
        <taxon>Acidobacteriota</taxon>
        <taxon>Blastocatellia</taxon>
        <taxon>Blastocatellales</taxon>
        <taxon>Pyrinomonadaceae</taxon>
        <taxon>Pyrinomonas</taxon>
    </lineage>
</organism>
<dbReference type="GO" id="GO:0008830">
    <property type="term" value="F:dTDP-4-dehydrorhamnose 3,5-epimerase activity"/>
    <property type="evidence" value="ECO:0007669"/>
    <property type="project" value="UniProtKB-UniRule"/>
</dbReference>
<dbReference type="GO" id="GO:0000271">
    <property type="term" value="P:polysaccharide biosynthetic process"/>
    <property type="evidence" value="ECO:0007669"/>
    <property type="project" value="TreeGrafter"/>
</dbReference>
<dbReference type="NCBIfam" id="TIGR01221">
    <property type="entry name" value="rmlC"/>
    <property type="match status" value="1"/>
</dbReference>
<dbReference type="GO" id="GO:0019305">
    <property type="term" value="P:dTDP-rhamnose biosynthetic process"/>
    <property type="evidence" value="ECO:0007669"/>
    <property type="project" value="UniProtKB-UniRule"/>
</dbReference>
<proteinExistence type="inferred from homology"/>
<dbReference type="InterPro" id="IPR014710">
    <property type="entry name" value="RmlC-like_jellyroll"/>
</dbReference>
<protein>
    <recommendedName>
        <fullName evidence="4 7">dTDP-4-dehydrorhamnose 3,5-epimerase</fullName>
        <ecNumber evidence="3 7">5.1.3.13</ecNumber>
    </recommendedName>
    <alternativeName>
        <fullName evidence="7">Thymidine diphospho-4-keto-rhamnose 3,5-epimerase</fullName>
    </alternativeName>
</protein>
<keyword evidence="9" id="KW-1185">Reference proteome</keyword>
<evidence type="ECO:0000313" key="9">
    <source>
        <dbReference type="Proteomes" id="UP000031518"/>
    </source>
</evidence>
<dbReference type="CDD" id="cd00438">
    <property type="entry name" value="cupin_RmlC"/>
    <property type="match status" value="1"/>
</dbReference>
<reference evidence="8 9" key="2">
    <citation type="submission" date="2015-01" db="EMBL/GenBank/DDBJ databases">
        <title>Complete genome sequence of Pyrinomonas methylaliphatogenes type strain K22T.</title>
        <authorList>
            <person name="Lee K.C.Y."/>
            <person name="Power J.F."/>
            <person name="Dunfield P.F."/>
            <person name="Morgan X.C."/>
            <person name="Huttenhower C."/>
            <person name="Stott M.B."/>
        </authorList>
    </citation>
    <scope>NUCLEOTIDE SEQUENCE [LARGE SCALE GENOMIC DNA]</scope>
    <source>
        <strain evidence="8 9">K22</strain>
    </source>
</reference>
<dbReference type="Pfam" id="PF00908">
    <property type="entry name" value="dTDP_sugar_isom"/>
    <property type="match status" value="1"/>
</dbReference>
<evidence type="ECO:0000256" key="3">
    <source>
        <dbReference type="ARBA" id="ARBA00012098"/>
    </source>
</evidence>
<name>A0A0B6WVW3_9BACT</name>
<comment type="similarity">
    <text evidence="7">Belongs to the dTDP-4-dehydrorhamnose 3,5-epimerase family.</text>
</comment>
<dbReference type="InterPro" id="IPR011051">
    <property type="entry name" value="RmlC_Cupin_sf"/>
</dbReference>
<evidence type="ECO:0000256" key="2">
    <source>
        <dbReference type="ARBA" id="ARBA00001997"/>
    </source>
</evidence>
<evidence type="ECO:0000256" key="6">
    <source>
        <dbReference type="PIRSR" id="PIRSR600888-3"/>
    </source>
</evidence>
<dbReference type="PANTHER" id="PTHR21047:SF2">
    <property type="entry name" value="THYMIDINE DIPHOSPHO-4-KETO-RHAMNOSE 3,5-EPIMERASE"/>
    <property type="match status" value="1"/>
</dbReference>
<dbReference type="SUPFAM" id="SSF51182">
    <property type="entry name" value="RmlC-like cupins"/>
    <property type="match status" value="1"/>
</dbReference>
<dbReference type="STRING" id="454194.PYK22_01229"/>
<dbReference type="OrthoDB" id="9800680at2"/>
<dbReference type="UniPathway" id="UPA00124"/>
<gene>
    <name evidence="8" type="ORF">PYK22_01229</name>
</gene>
<evidence type="ECO:0000256" key="1">
    <source>
        <dbReference type="ARBA" id="ARBA00001298"/>
    </source>
</evidence>
<comment type="function">
    <text evidence="2 7">Catalyzes the epimerization of the C3' and C5'positions of dTDP-6-deoxy-D-xylo-4-hexulose, forming dTDP-6-deoxy-L-lyxo-4-hexulose.</text>
</comment>
<keyword evidence="7 8" id="KW-0413">Isomerase</keyword>
<dbReference type="PANTHER" id="PTHR21047">
    <property type="entry name" value="DTDP-6-DEOXY-D-GLUCOSE-3,5 EPIMERASE"/>
    <property type="match status" value="1"/>
</dbReference>
<comment type="catalytic activity">
    <reaction evidence="1 7">
        <text>dTDP-4-dehydro-6-deoxy-alpha-D-glucose = dTDP-4-dehydro-beta-L-rhamnose</text>
        <dbReference type="Rhea" id="RHEA:16969"/>
        <dbReference type="ChEBI" id="CHEBI:57649"/>
        <dbReference type="ChEBI" id="CHEBI:62830"/>
        <dbReference type="EC" id="5.1.3.13"/>
    </reaction>
</comment>
<sequence length="185" mass="21062">MIFVETELAGAYLVELEKREDERGFFARLWCEREFATHGLTSRLAQVSLSFNRRRGTLRGMHYQAAPYEESKMVHCVRGAIYDVIIDLRVGSHTHAKWFGVELSADNRRGVFVPAGFAHGFLTLTDDAEVLYHISHPYVAAAARGVRFDDPAFGIRWPIAIEVIAERDRNWPAYLTTMRCGANSR</sequence>
<dbReference type="Proteomes" id="UP000031518">
    <property type="component" value="Unassembled WGS sequence"/>
</dbReference>
<feature type="active site" description="Proton donor" evidence="5">
    <location>
        <position position="132"/>
    </location>
</feature>